<reference evidence="1" key="2">
    <citation type="submission" date="2022-06" db="UniProtKB">
        <authorList>
            <consortium name="EnsemblMetazoa"/>
        </authorList>
    </citation>
    <scope>IDENTIFICATION</scope>
    <source>
        <strain evidence="1">DF5081</strain>
    </source>
</reference>
<keyword evidence="2" id="KW-1185">Reference proteome</keyword>
<evidence type="ECO:0000313" key="2">
    <source>
        <dbReference type="Proteomes" id="UP000005237"/>
    </source>
</evidence>
<dbReference type="AlphaFoldDB" id="A0A8R1IBC1"/>
<name>A0A8R1IBC1_CAEJA</name>
<accession>A0A8R1IBC1</accession>
<proteinExistence type="predicted"/>
<dbReference type="Proteomes" id="UP000005237">
    <property type="component" value="Unassembled WGS sequence"/>
</dbReference>
<reference evidence="2" key="1">
    <citation type="submission" date="2010-08" db="EMBL/GenBank/DDBJ databases">
        <authorList>
            <consortium name="Caenorhabditis japonica Sequencing Consortium"/>
            <person name="Wilson R.K."/>
        </authorList>
    </citation>
    <scope>NUCLEOTIDE SEQUENCE [LARGE SCALE GENOMIC DNA]</scope>
    <source>
        <strain evidence="2">DF5081</strain>
    </source>
</reference>
<protein>
    <submittedName>
        <fullName evidence="1">Uncharacterized protein</fullName>
    </submittedName>
</protein>
<sequence>MPPQKIRLEHFIHCSREAWNIRIAKANKLIGKTRLPGDDQFHLLLIPLFLLITRIQLTRIWPFPCNIHQSPRSSLKDKFPTGYMYNDVSLGEEDAGVDDSSLQQ</sequence>
<evidence type="ECO:0000313" key="1">
    <source>
        <dbReference type="EnsemblMetazoa" id="CJA31012.1"/>
    </source>
</evidence>
<dbReference type="EnsemblMetazoa" id="CJA31012.1">
    <property type="protein sequence ID" value="CJA31012.1"/>
    <property type="gene ID" value="WBGene00206859"/>
</dbReference>
<organism evidence="1 2">
    <name type="scientific">Caenorhabditis japonica</name>
    <dbReference type="NCBI Taxonomy" id="281687"/>
    <lineage>
        <taxon>Eukaryota</taxon>
        <taxon>Metazoa</taxon>
        <taxon>Ecdysozoa</taxon>
        <taxon>Nematoda</taxon>
        <taxon>Chromadorea</taxon>
        <taxon>Rhabditida</taxon>
        <taxon>Rhabditina</taxon>
        <taxon>Rhabditomorpha</taxon>
        <taxon>Rhabditoidea</taxon>
        <taxon>Rhabditidae</taxon>
        <taxon>Peloderinae</taxon>
        <taxon>Caenorhabditis</taxon>
    </lineage>
</organism>